<dbReference type="EMBL" id="SGPM01000107">
    <property type="protein sequence ID" value="THH29793.1"/>
    <property type="molecule type" value="Genomic_DNA"/>
</dbReference>
<comment type="caution">
    <text evidence="2">The sequence shown here is derived from an EMBL/GenBank/DDBJ whole genome shotgun (WGS) entry which is preliminary data.</text>
</comment>
<reference evidence="2 3" key="1">
    <citation type="submission" date="2019-02" db="EMBL/GenBank/DDBJ databases">
        <title>Genome sequencing of the rare red list fungi Antrodiella citrinella (Flaviporus citrinellus).</title>
        <authorList>
            <person name="Buettner E."/>
            <person name="Kellner H."/>
        </authorList>
    </citation>
    <scope>NUCLEOTIDE SEQUENCE [LARGE SCALE GENOMIC DNA]</scope>
    <source>
        <strain evidence="2 3">DSM 108506</strain>
    </source>
</reference>
<organism evidence="2 3">
    <name type="scientific">Antrodiella citrinella</name>
    <dbReference type="NCBI Taxonomy" id="2447956"/>
    <lineage>
        <taxon>Eukaryota</taxon>
        <taxon>Fungi</taxon>
        <taxon>Dikarya</taxon>
        <taxon>Basidiomycota</taxon>
        <taxon>Agaricomycotina</taxon>
        <taxon>Agaricomycetes</taxon>
        <taxon>Polyporales</taxon>
        <taxon>Steccherinaceae</taxon>
        <taxon>Antrodiella</taxon>
    </lineage>
</organism>
<evidence type="ECO:0000256" key="1">
    <source>
        <dbReference type="SAM" id="MobiDB-lite"/>
    </source>
</evidence>
<evidence type="ECO:0000313" key="3">
    <source>
        <dbReference type="Proteomes" id="UP000308730"/>
    </source>
</evidence>
<dbReference type="OrthoDB" id="2802608at2759"/>
<accession>A0A4V3XIN2</accession>
<gene>
    <name evidence="2" type="ORF">EUX98_g4387</name>
</gene>
<protein>
    <submittedName>
        <fullName evidence="2">Uncharacterized protein</fullName>
    </submittedName>
</protein>
<proteinExistence type="predicted"/>
<feature type="region of interest" description="Disordered" evidence="1">
    <location>
        <begin position="1"/>
        <end position="29"/>
    </location>
</feature>
<keyword evidence="3" id="KW-1185">Reference proteome</keyword>
<name>A0A4V3XIN2_9APHY</name>
<dbReference type="Proteomes" id="UP000308730">
    <property type="component" value="Unassembled WGS sequence"/>
</dbReference>
<feature type="compositionally biased region" description="Polar residues" evidence="1">
    <location>
        <begin position="1"/>
        <end position="10"/>
    </location>
</feature>
<evidence type="ECO:0000313" key="2">
    <source>
        <dbReference type="EMBL" id="THH29793.1"/>
    </source>
</evidence>
<dbReference type="AlphaFoldDB" id="A0A4V3XIN2"/>
<sequence length="166" mass="19014">MQIDLSQGKGTSIRPLPSPSPHPEYNAFRPLPIRTDSLYPHSSCRSPTLNLILDFKSTHAPMEFVLESPVGPISPITFDSDESQKHRRNQEDRLAIRLSAFGFVEVPESSPDGCSDEDAVFLVEEEPLSKGKRNSKRYSRKWVREKKGKRFVEEDYTRVIESLRRL</sequence>